<name>A0A7Y1F813_PSEVE</name>
<organism evidence="1 2">
    <name type="scientific">Pseudomonas veronii</name>
    <dbReference type="NCBI Taxonomy" id="76761"/>
    <lineage>
        <taxon>Bacteria</taxon>
        <taxon>Pseudomonadati</taxon>
        <taxon>Pseudomonadota</taxon>
        <taxon>Gammaproteobacteria</taxon>
        <taxon>Pseudomonadales</taxon>
        <taxon>Pseudomonadaceae</taxon>
        <taxon>Pseudomonas</taxon>
    </lineage>
</organism>
<comment type="caution">
    <text evidence="1">The sequence shown here is derived from an EMBL/GenBank/DDBJ whole genome shotgun (WGS) entry which is preliminary data.</text>
</comment>
<evidence type="ECO:0000313" key="1">
    <source>
        <dbReference type="EMBL" id="NMY08571.1"/>
    </source>
</evidence>
<dbReference type="Proteomes" id="UP000537729">
    <property type="component" value="Unassembled WGS sequence"/>
</dbReference>
<dbReference type="GO" id="GO:0009307">
    <property type="term" value="P:DNA restriction-modification system"/>
    <property type="evidence" value="ECO:0007669"/>
    <property type="project" value="InterPro"/>
</dbReference>
<dbReference type="EMBL" id="JAAQWG010000010">
    <property type="protein sequence ID" value="NMY08571.1"/>
    <property type="molecule type" value="Genomic_DNA"/>
</dbReference>
<keyword evidence="1" id="KW-0808">Transferase</keyword>
<dbReference type="RefSeq" id="WP_169884110.1">
    <property type="nucleotide sequence ID" value="NZ_JAAQWG010000010.1"/>
</dbReference>
<dbReference type="GO" id="GO:0009007">
    <property type="term" value="F:site-specific DNA-methyltransferase (adenine-specific) activity"/>
    <property type="evidence" value="ECO:0007669"/>
    <property type="project" value="InterPro"/>
</dbReference>
<dbReference type="GO" id="GO:0003677">
    <property type="term" value="F:DNA binding"/>
    <property type="evidence" value="ECO:0007669"/>
    <property type="project" value="InterPro"/>
</dbReference>
<accession>A0A7Y1F813</accession>
<gene>
    <name evidence="1" type="ORF">HBO38_08935</name>
</gene>
<evidence type="ECO:0000313" key="2">
    <source>
        <dbReference type="Proteomes" id="UP000537729"/>
    </source>
</evidence>
<proteinExistence type="predicted"/>
<protein>
    <submittedName>
        <fullName evidence="1">Adenine methyltransferase</fullName>
    </submittedName>
</protein>
<keyword evidence="1" id="KW-0489">Methyltransferase</keyword>
<dbReference type="AlphaFoldDB" id="A0A7Y1F813"/>
<dbReference type="Pfam" id="PF05869">
    <property type="entry name" value="Dam"/>
    <property type="match status" value="1"/>
</dbReference>
<reference evidence="1 2" key="1">
    <citation type="journal article" date="2020" name="Front. Microbiol.">
        <title>Genetic Organization of the aprX-lipA2 Operon Affects the Proteolytic Potential of Pseudomonas Species in Milk.</title>
        <authorList>
            <person name="Maier C."/>
            <person name="Huptas C."/>
            <person name="von Neubeck M."/>
            <person name="Scherer S."/>
            <person name="Wenning M."/>
            <person name="Lucking G."/>
        </authorList>
    </citation>
    <scope>NUCLEOTIDE SEQUENCE [LARGE SCALE GENOMIC DNA]</scope>
    <source>
        <strain evidence="1 2">DSM 16272</strain>
    </source>
</reference>
<dbReference type="GO" id="GO:0032259">
    <property type="term" value="P:methylation"/>
    <property type="evidence" value="ECO:0007669"/>
    <property type="project" value="UniProtKB-KW"/>
</dbReference>
<dbReference type="InterPro" id="IPR008593">
    <property type="entry name" value="Dam_MeTrfase"/>
</dbReference>
<sequence length="168" mass="18603">MSGMIGARENQPKHKSVEWYTPAWIFERLGLQFDLDPSSPHDYVTAVPATTKYTIFDDGLSKEWSGRVWMNPPYGPDTGFWMRRLIAHGDGIALVFSRTDAEWFQEAMANASATLLIRGRIAFVPGHENSHKKGRSGAGSAMFSFGDESAIALSRLADLGILVPRITT</sequence>